<keyword evidence="3" id="KW-1185">Reference proteome</keyword>
<feature type="compositionally biased region" description="Basic and acidic residues" evidence="1">
    <location>
        <begin position="421"/>
        <end position="439"/>
    </location>
</feature>
<evidence type="ECO:0000256" key="1">
    <source>
        <dbReference type="SAM" id="MobiDB-lite"/>
    </source>
</evidence>
<accession>A0A7W8Z6C1</accession>
<feature type="region of interest" description="Disordered" evidence="1">
    <location>
        <begin position="52"/>
        <end position="71"/>
    </location>
</feature>
<sequence>MPGALHSTGCLLVVACHGDIAAVLAPVMREVETRLLLSPMLGDFVEFRPLDLGPRPREDPGDPAVRGDPRGGLPSVVARVVEELTRPASGAGVNYFGFVVIDWSAEDVSRLLEGCRADPTIGALPYRSRGIASVGRVDGVVLPSAGAWTHGTLADELRRFADDLLHHFAGGQVAGLSPADLAVLRSAREPTAAFGTVRGPAEAARDELDRVLDLRPRLDEAPWFPPVAPAEANGGEVVSAEPYGPDGGETPAGTDAAPDGAAVRHDAGGQGGEVVRWDEAVPRPAVEPEAGRMGALRRLAGRFRRGGADAGEGPARAQAGPPGPGAERLAYLVLLDGPNAVDTRVWRRGRDLVLDVAGRLAGRREAAYLVRLLPGPGDGPAGELTPAHAVAARMIRRSPWFDFGPALARLRVLMRRDLAAVDPDRSDGPGEPRRAKDTDGPGTPVVVVFAAYVPLADAVTVGEYTGLVGEARVVWVLPDGAAPLLSEDFTPDGVTVLGDHPDAAEDVAALIGTVTPPRHGGAAPPRSPRGASRPRGGPDSD</sequence>
<gene>
    <name evidence="2" type="ORF">BJ981_003843</name>
</gene>
<organism evidence="2 3">
    <name type="scientific">Sphaerisporangium krabiense</name>
    <dbReference type="NCBI Taxonomy" id="763782"/>
    <lineage>
        <taxon>Bacteria</taxon>
        <taxon>Bacillati</taxon>
        <taxon>Actinomycetota</taxon>
        <taxon>Actinomycetes</taxon>
        <taxon>Streptosporangiales</taxon>
        <taxon>Streptosporangiaceae</taxon>
        <taxon>Sphaerisporangium</taxon>
    </lineage>
</organism>
<feature type="compositionally biased region" description="Low complexity" evidence="1">
    <location>
        <begin position="251"/>
        <end position="261"/>
    </location>
</feature>
<dbReference type="RefSeq" id="WP_184612705.1">
    <property type="nucleotide sequence ID" value="NZ_BOOS01000017.1"/>
</dbReference>
<dbReference type="AlphaFoldDB" id="A0A7W8Z6C1"/>
<dbReference type="EMBL" id="JACHBR010000001">
    <property type="protein sequence ID" value="MBB5628144.1"/>
    <property type="molecule type" value="Genomic_DNA"/>
</dbReference>
<evidence type="ECO:0000313" key="3">
    <source>
        <dbReference type="Proteomes" id="UP000588112"/>
    </source>
</evidence>
<dbReference type="Proteomes" id="UP000588112">
    <property type="component" value="Unassembled WGS sequence"/>
</dbReference>
<feature type="compositionally biased region" description="Basic and acidic residues" evidence="1">
    <location>
        <begin position="52"/>
        <end position="69"/>
    </location>
</feature>
<feature type="compositionally biased region" description="Low complexity" evidence="1">
    <location>
        <begin position="516"/>
        <end position="535"/>
    </location>
</feature>
<feature type="region of interest" description="Disordered" evidence="1">
    <location>
        <begin position="514"/>
        <end position="541"/>
    </location>
</feature>
<protein>
    <submittedName>
        <fullName evidence="2">Uncharacterized protein</fullName>
    </submittedName>
</protein>
<evidence type="ECO:0000313" key="2">
    <source>
        <dbReference type="EMBL" id="MBB5628144.1"/>
    </source>
</evidence>
<reference evidence="2 3" key="1">
    <citation type="submission" date="2020-08" db="EMBL/GenBank/DDBJ databases">
        <title>Sequencing the genomes of 1000 actinobacteria strains.</title>
        <authorList>
            <person name="Klenk H.-P."/>
        </authorList>
    </citation>
    <scope>NUCLEOTIDE SEQUENCE [LARGE SCALE GENOMIC DNA]</scope>
    <source>
        <strain evidence="2 3">DSM 45790</strain>
    </source>
</reference>
<proteinExistence type="predicted"/>
<feature type="region of interest" description="Disordered" evidence="1">
    <location>
        <begin position="223"/>
        <end position="293"/>
    </location>
</feature>
<name>A0A7W8Z6C1_9ACTN</name>
<feature type="region of interest" description="Disordered" evidence="1">
    <location>
        <begin position="421"/>
        <end position="440"/>
    </location>
</feature>
<comment type="caution">
    <text evidence="2">The sequence shown here is derived from an EMBL/GenBank/DDBJ whole genome shotgun (WGS) entry which is preliminary data.</text>
</comment>